<dbReference type="Pfam" id="PF13456">
    <property type="entry name" value="RVT_3"/>
    <property type="match status" value="1"/>
</dbReference>
<feature type="domain" description="RNase H type-1" evidence="1">
    <location>
        <begin position="236"/>
        <end position="293"/>
    </location>
</feature>
<dbReference type="OrthoDB" id="1938625at2759"/>
<dbReference type="InterPro" id="IPR036397">
    <property type="entry name" value="RNaseH_sf"/>
</dbReference>
<dbReference type="RefSeq" id="XP_016667495.1">
    <property type="nucleotide sequence ID" value="XM_016812006.1"/>
</dbReference>
<dbReference type="GO" id="GO:0004523">
    <property type="term" value="F:RNA-DNA hybrid ribonuclease activity"/>
    <property type="evidence" value="ECO:0007669"/>
    <property type="project" value="InterPro"/>
</dbReference>
<dbReference type="GO" id="GO:0003676">
    <property type="term" value="F:nucleic acid binding"/>
    <property type="evidence" value="ECO:0007669"/>
    <property type="project" value="InterPro"/>
</dbReference>
<dbReference type="GeneID" id="107887777"/>
<dbReference type="InterPro" id="IPR012337">
    <property type="entry name" value="RNaseH-like_sf"/>
</dbReference>
<name>A0A1U8HN72_GOSHI</name>
<keyword evidence="2" id="KW-1185">Reference proteome</keyword>
<dbReference type="PaxDb" id="3635-A0A1U8HN72"/>
<dbReference type="CDD" id="cd06222">
    <property type="entry name" value="RNase_H_like"/>
    <property type="match status" value="1"/>
</dbReference>
<accession>A0A1U8HN72</accession>
<sequence>MAIKVDLEKAYDLRWDFIEDTLVDVGFPSNLSRIIMKCITTVSMQIMWNGKLSNEFSEKGVLGFRQTDDLGIYLGMPLFHRQVTMNTFKFVMDKVKRKLNNWNAKMLSMARWVTLALSVLLSIPNYFMQTLKIPSSICVEIKKIAWGCIWGSSAANQKPHLLGFNLLTNKQALWVKVLRAKYKLFEDRPEDILGSKCSFVWRSLAKVWSLLRQSLLWSIGDGNLIKFWTDSWLTEVGLLINYCLDHSLIDESVTLQEVVTRRQAELWAICEGLQLAWEANWENVIVETDCALAIKGFPIGARIFHVAPSLVDNQIWLDRRFLLSNPVATVSS</sequence>
<evidence type="ECO:0000313" key="2">
    <source>
        <dbReference type="Proteomes" id="UP000818029"/>
    </source>
</evidence>
<dbReference type="AlphaFoldDB" id="A0A1U8HN72"/>
<dbReference type="PANTHER" id="PTHR33116:SF86">
    <property type="entry name" value="REVERSE TRANSCRIPTASE DOMAIN-CONTAINING PROTEIN"/>
    <property type="match status" value="1"/>
</dbReference>
<proteinExistence type="predicted"/>
<organism evidence="2 3">
    <name type="scientific">Gossypium hirsutum</name>
    <name type="common">Upland cotton</name>
    <name type="synonym">Gossypium mexicanum</name>
    <dbReference type="NCBI Taxonomy" id="3635"/>
    <lineage>
        <taxon>Eukaryota</taxon>
        <taxon>Viridiplantae</taxon>
        <taxon>Streptophyta</taxon>
        <taxon>Embryophyta</taxon>
        <taxon>Tracheophyta</taxon>
        <taxon>Spermatophyta</taxon>
        <taxon>Magnoliopsida</taxon>
        <taxon>eudicotyledons</taxon>
        <taxon>Gunneridae</taxon>
        <taxon>Pentapetalae</taxon>
        <taxon>rosids</taxon>
        <taxon>malvids</taxon>
        <taxon>Malvales</taxon>
        <taxon>Malvaceae</taxon>
        <taxon>Malvoideae</taxon>
        <taxon>Gossypium</taxon>
    </lineage>
</organism>
<dbReference type="PANTHER" id="PTHR33116">
    <property type="entry name" value="REVERSE TRANSCRIPTASE ZINC-BINDING DOMAIN-CONTAINING PROTEIN-RELATED-RELATED"/>
    <property type="match status" value="1"/>
</dbReference>
<reference evidence="2" key="1">
    <citation type="journal article" date="2020" name="Nat. Genet.">
        <title>Genomic diversifications of five Gossypium allopolyploid species and their impact on cotton improvement.</title>
        <authorList>
            <person name="Chen Z.J."/>
            <person name="Sreedasyam A."/>
            <person name="Ando A."/>
            <person name="Song Q."/>
            <person name="De Santiago L.M."/>
            <person name="Hulse-Kemp A.M."/>
            <person name="Ding M."/>
            <person name="Ye W."/>
            <person name="Kirkbride R.C."/>
            <person name="Jenkins J."/>
            <person name="Plott C."/>
            <person name="Lovell J."/>
            <person name="Lin Y.M."/>
            <person name="Vaughn R."/>
            <person name="Liu B."/>
            <person name="Simpson S."/>
            <person name="Scheffler B.E."/>
            <person name="Wen L."/>
            <person name="Saski C.A."/>
            <person name="Grover C.E."/>
            <person name="Hu G."/>
            <person name="Conover J.L."/>
            <person name="Carlson J.W."/>
            <person name="Shu S."/>
            <person name="Boston L.B."/>
            <person name="Williams M."/>
            <person name="Peterson D.G."/>
            <person name="McGee K."/>
            <person name="Jones D.C."/>
            <person name="Wendel J.F."/>
            <person name="Stelly D.M."/>
            <person name="Grimwood J."/>
            <person name="Schmutz J."/>
        </authorList>
    </citation>
    <scope>NUCLEOTIDE SEQUENCE [LARGE SCALE GENOMIC DNA]</scope>
    <source>
        <strain evidence="2">cv. TM-1</strain>
    </source>
</reference>
<dbReference type="KEGG" id="ghi:107887777"/>
<gene>
    <name evidence="3" type="primary">LOC107887777</name>
</gene>
<dbReference type="InterPro" id="IPR002156">
    <property type="entry name" value="RNaseH_domain"/>
</dbReference>
<evidence type="ECO:0000259" key="1">
    <source>
        <dbReference type="Pfam" id="PF13456"/>
    </source>
</evidence>
<dbReference type="SUPFAM" id="SSF53098">
    <property type="entry name" value="Ribonuclease H-like"/>
    <property type="match status" value="1"/>
</dbReference>
<dbReference type="InterPro" id="IPR044730">
    <property type="entry name" value="RNase_H-like_dom_plant"/>
</dbReference>
<evidence type="ECO:0000313" key="3">
    <source>
        <dbReference type="RefSeq" id="XP_016667495.1"/>
    </source>
</evidence>
<dbReference type="Gene3D" id="3.30.420.10">
    <property type="entry name" value="Ribonuclease H-like superfamily/Ribonuclease H"/>
    <property type="match status" value="1"/>
</dbReference>
<dbReference type="Proteomes" id="UP000818029">
    <property type="component" value="Chromosome D02"/>
</dbReference>
<protein>
    <recommendedName>
        <fullName evidence="1">RNase H type-1 domain-containing protein</fullName>
    </recommendedName>
</protein>
<reference evidence="3" key="2">
    <citation type="submission" date="2025-08" db="UniProtKB">
        <authorList>
            <consortium name="RefSeq"/>
        </authorList>
    </citation>
    <scope>IDENTIFICATION</scope>
</reference>